<dbReference type="PANTHER" id="PTHR33048:SF2">
    <property type="entry name" value="SRPK"/>
    <property type="match status" value="1"/>
</dbReference>
<comment type="caution">
    <text evidence="9">The sequence shown here is derived from an EMBL/GenBank/DDBJ whole genome shotgun (WGS) entry which is preliminary data.</text>
</comment>
<name>A0A8H7E5N7_9EURO</name>
<keyword evidence="3 7" id="KW-1133">Transmembrane helix</keyword>
<sequence length="499" mass="55355">MVVATLPFGGPLEIEPWVLIAIAVAIAVLRCFARIQATGVRQLELDDWAMNIAAILFFATGFFARILAATTNIDPRVNPNRLPIAIHPGLSNNNMTDNYRASLDPASVEYQLRVAGSKLHLVGWSLYISTLWCVKLCIAVFYTRLIDGLLRMMIHIRIAYVAIGVSYVAVMATILGACQPFHHHWQINPNPGDHCLPATSVLTSYVVVVLNVLTDLYLLHIPILFLWNARISQSKKLFLIMLFSGAIFVIIASIIRVYFIQAGGHEGGQSAAIWGLRETFVAFIIGNLPVIYGVIRLWHQKFKNSEVHPRSRAQIKGWPGRNRVRRLSSRPGRCEDSIMSEKATPGNDCATLTTMDAKESSSESGRQASPPLGPHRASSCFSTDMRRSDAPCAEMDSTVGVQVTRGSKVDIESARSKDYEPETVETARKHGRMGSKDWPGPPLMDLPSGKSNLGRFSQPPSEGGSLRRSILQIPIDRQQRESDRLDDPNDTRWFKTDTP</sequence>
<evidence type="ECO:0000256" key="6">
    <source>
        <dbReference type="SAM" id="MobiDB-lite"/>
    </source>
</evidence>
<dbReference type="Pfam" id="PF20684">
    <property type="entry name" value="Fung_rhodopsin"/>
    <property type="match status" value="1"/>
</dbReference>
<evidence type="ECO:0000256" key="2">
    <source>
        <dbReference type="ARBA" id="ARBA00022692"/>
    </source>
</evidence>
<dbReference type="OrthoDB" id="2988756at2759"/>
<evidence type="ECO:0000256" key="4">
    <source>
        <dbReference type="ARBA" id="ARBA00023136"/>
    </source>
</evidence>
<evidence type="ECO:0000256" key="3">
    <source>
        <dbReference type="ARBA" id="ARBA00022989"/>
    </source>
</evidence>
<dbReference type="PANTHER" id="PTHR33048">
    <property type="entry name" value="PTH11-LIKE INTEGRAL MEMBRANE PROTEIN (AFU_ORTHOLOGUE AFUA_5G11245)"/>
    <property type="match status" value="1"/>
</dbReference>
<gene>
    <name evidence="9" type="ORF">GJ744_008133</name>
</gene>
<dbReference type="GO" id="GO:0016020">
    <property type="term" value="C:membrane"/>
    <property type="evidence" value="ECO:0007669"/>
    <property type="project" value="UniProtKB-SubCell"/>
</dbReference>
<feature type="compositionally biased region" description="Basic and acidic residues" evidence="6">
    <location>
        <begin position="477"/>
        <end position="499"/>
    </location>
</feature>
<evidence type="ECO:0000256" key="7">
    <source>
        <dbReference type="SAM" id="Phobius"/>
    </source>
</evidence>
<feature type="compositionally biased region" description="Basic and acidic residues" evidence="6">
    <location>
        <begin position="407"/>
        <end position="428"/>
    </location>
</feature>
<evidence type="ECO:0000313" key="9">
    <source>
        <dbReference type="EMBL" id="KAF7509410.1"/>
    </source>
</evidence>
<keyword evidence="4 7" id="KW-0472">Membrane</keyword>
<feature type="transmembrane region" description="Helical" evidence="7">
    <location>
        <begin position="17"/>
        <end position="36"/>
    </location>
</feature>
<dbReference type="InterPro" id="IPR049326">
    <property type="entry name" value="Rhodopsin_dom_fungi"/>
</dbReference>
<accession>A0A8H7E5N7</accession>
<feature type="transmembrane region" description="Helical" evidence="7">
    <location>
        <begin position="279"/>
        <end position="298"/>
    </location>
</feature>
<feature type="domain" description="Rhodopsin" evidence="8">
    <location>
        <begin position="29"/>
        <end position="295"/>
    </location>
</feature>
<feature type="transmembrane region" description="Helical" evidence="7">
    <location>
        <begin position="48"/>
        <end position="68"/>
    </location>
</feature>
<dbReference type="Proteomes" id="UP000606974">
    <property type="component" value="Unassembled WGS sequence"/>
</dbReference>
<evidence type="ECO:0000256" key="1">
    <source>
        <dbReference type="ARBA" id="ARBA00004141"/>
    </source>
</evidence>
<feature type="transmembrane region" description="Helical" evidence="7">
    <location>
        <begin position="237"/>
        <end position="259"/>
    </location>
</feature>
<feature type="transmembrane region" description="Helical" evidence="7">
    <location>
        <begin position="124"/>
        <end position="146"/>
    </location>
</feature>
<feature type="transmembrane region" description="Helical" evidence="7">
    <location>
        <begin position="202"/>
        <end position="225"/>
    </location>
</feature>
<reference evidence="9" key="1">
    <citation type="submission" date="2020-02" db="EMBL/GenBank/DDBJ databases">
        <authorList>
            <person name="Palmer J.M."/>
        </authorList>
    </citation>
    <scope>NUCLEOTIDE SEQUENCE</scope>
    <source>
        <strain evidence="9">EPUS1.4</strain>
        <tissue evidence="9">Thallus</tissue>
    </source>
</reference>
<protein>
    <recommendedName>
        <fullName evidence="8">Rhodopsin domain-containing protein</fullName>
    </recommendedName>
</protein>
<feature type="region of interest" description="Disordered" evidence="6">
    <location>
        <begin position="318"/>
        <end position="384"/>
    </location>
</feature>
<dbReference type="InterPro" id="IPR052337">
    <property type="entry name" value="SAT4-like"/>
</dbReference>
<evidence type="ECO:0000256" key="5">
    <source>
        <dbReference type="ARBA" id="ARBA00038359"/>
    </source>
</evidence>
<keyword evidence="10" id="KW-1185">Reference proteome</keyword>
<dbReference type="AlphaFoldDB" id="A0A8H7E5N7"/>
<evidence type="ECO:0000313" key="10">
    <source>
        <dbReference type="Proteomes" id="UP000606974"/>
    </source>
</evidence>
<comment type="similarity">
    <text evidence="5">Belongs to the SAT4 family.</text>
</comment>
<comment type="subcellular location">
    <subcellularLocation>
        <location evidence="1">Membrane</location>
        <topology evidence="1">Multi-pass membrane protein</topology>
    </subcellularLocation>
</comment>
<feature type="compositionally biased region" description="Polar residues" evidence="6">
    <location>
        <begin position="449"/>
        <end position="460"/>
    </location>
</feature>
<feature type="transmembrane region" description="Helical" evidence="7">
    <location>
        <begin position="158"/>
        <end position="182"/>
    </location>
</feature>
<organism evidence="9 10">
    <name type="scientific">Endocarpon pusillum</name>
    <dbReference type="NCBI Taxonomy" id="364733"/>
    <lineage>
        <taxon>Eukaryota</taxon>
        <taxon>Fungi</taxon>
        <taxon>Dikarya</taxon>
        <taxon>Ascomycota</taxon>
        <taxon>Pezizomycotina</taxon>
        <taxon>Eurotiomycetes</taxon>
        <taxon>Chaetothyriomycetidae</taxon>
        <taxon>Verrucariales</taxon>
        <taxon>Verrucariaceae</taxon>
        <taxon>Endocarpon</taxon>
    </lineage>
</organism>
<evidence type="ECO:0000259" key="8">
    <source>
        <dbReference type="Pfam" id="PF20684"/>
    </source>
</evidence>
<proteinExistence type="inferred from homology"/>
<feature type="region of interest" description="Disordered" evidence="6">
    <location>
        <begin position="404"/>
        <end position="499"/>
    </location>
</feature>
<dbReference type="EMBL" id="JAACFV010000042">
    <property type="protein sequence ID" value="KAF7509410.1"/>
    <property type="molecule type" value="Genomic_DNA"/>
</dbReference>
<keyword evidence="2 7" id="KW-0812">Transmembrane</keyword>